<keyword evidence="3" id="KW-0217">Developmental protein</keyword>
<dbReference type="GO" id="GO:0005886">
    <property type="term" value="C:plasma membrane"/>
    <property type="evidence" value="ECO:0007669"/>
    <property type="project" value="UniProtKB-SubCell"/>
</dbReference>
<gene>
    <name evidence="12" type="ORF">H0E87_019728</name>
</gene>
<comment type="caution">
    <text evidence="12">The sequence shown here is derived from an EMBL/GenBank/DDBJ whole genome shotgun (WGS) entry which is preliminary data.</text>
</comment>
<dbReference type="Pfam" id="PF06136">
    <property type="entry name" value="SOK"/>
    <property type="match status" value="1"/>
</dbReference>
<proteinExistence type="inferred from homology"/>
<evidence type="ECO:0000256" key="6">
    <source>
        <dbReference type="ARBA" id="ARBA00022723"/>
    </source>
</evidence>
<dbReference type="Proteomes" id="UP000807159">
    <property type="component" value="Chromosome 10"/>
</dbReference>
<evidence type="ECO:0000256" key="9">
    <source>
        <dbReference type="ARBA" id="ARBA00024211"/>
    </source>
</evidence>
<evidence type="ECO:0000256" key="5">
    <source>
        <dbReference type="ARBA" id="ARBA00022618"/>
    </source>
</evidence>
<evidence type="ECO:0000313" key="12">
    <source>
        <dbReference type="EMBL" id="KAH8497137.1"/>
    </source>
</evidence>
<keyword evidence="7" id="KW-0472">Membrane</keyword>
<evidence type="ECO:0000256" key="2">
    <source>
        <dbReference type="ARBA" id="ARBA00004413"/>
    </source>
</evidence>
<feature type="domain" description="SOSEKI DIX-like" evidence="10">
    <location>
        <begin position="13"/>
        <end position="74"/>
    </location>
</feature>
<dbReference type="InterPro" id="IPR027806">
    <property type="entry name" value="HARBI1_dom"/>
</dbReference>
<dbReference type="PANTHER" id="PTHR31083">
    <property type="entry name" value="UPSTREAM OF FLC PROTEIN (DUF966)"/>
    <property type="match status" value="1"/>
</dbReference>
<dbReference type="GO" id="GO:0046872">
    <property type="term" value="F:metal ion binding"/>
    <property type="evidence" value="ECO:0007669"/>
    <property type="project" value="UniProtKB-KW"/>
</dbReference>
<dbReference type="AlphaFoldDB" id="A0A8T2XWA6"/>
<dbReference type="InterPro" id="IPR010369">
    <property type="entry name" value="SOK"/>
</dbReference>
<organism evidence="12 13">
    <name type="scientific">Populus deltoides</name>
    <name type="common">Eastern poplar</name>
    <name type="synonym">Eastern cottonwood</name>
    <dbReference type="NCBI Taxonomy" id="3696"/>
    <lineage>
        <taxon>Eukaryota</taxon>
        <taxon>Viridiplantae</taxon>
        <taxon>Streptophyta</taxon>
        <taxon>Embryophyta</taxon>
        <taxon>Tracheophyta</taxon>
        <taxon>Spermatophyta</taxon>
        <taxon>Magnoliopsida</taxon>
        <taxon>eudicotyledons</taxon>
        <taxon>Gunneridae</taxon>
        <taxon>Pentapetalae</taxon>
        <taxon>rosids</taxon>
        <taxon>fabids</taxon>
        <taxon>Malpighiales</taxon>
        <taxon>Salicaceae</taxon>
        <taxon>Saliceae</taxon>
        <taxon>Populus</taxon>
    </lineage>
</organism>
<comment type="subcellular location">
    <subcellularLocation>
        <location evidence="2">Cell membrane</location>
        <topology evidence="2">Peripheral membrane protein</topology>
        <orientation evidence="2">Cytoplasmic side</orientation>
    </subcellularLocation>
</comment>
<reference evidence="12" key="1">
    <citation type="journal article" date="2021" name="J. Hered.">
        <title>Genome Assembly of Salicaceae Populus deltoides (Eastern Cottonwood) I-69 Based on Nanopore Sequencing and Hi-C Technologies.</title>
        <authorList>
            <person name="Bai S."/>
            <person name="Wu H."/>
            <person name="Zhang J."/>
            <person name="Pan Z."/>
            <person name="Zhao W."/>
            <person name="Li Z."/>
            <person name="Tong C."/>
        </authorList>
    </citation>
    <scope>NUCLEOTIDE SEQUENCE</scope>
    <source>
        <tissue evidence="12">Leaf</tissue>
    </source>
</reference>
<dbReference type="GO" id="GO:0051301">
    <property type="term" value="P:cell division"/>
    <property type="evidence" value="ECO:0007669"/>
    <property type="project" value="UniProtKB-KW"/>
</dbReference>
<evidence type="ECO:0000256" key="1">
    <source>
        <dbReference type="ARBA" id="ARBA00001968"/>
    </source>
</evidence>
<keyword evidence="4" id="KW-1003">Cell membrane</keyword>
<evidence type="ECO:0000259" key="11">
    <source>
        <dbReference type="Pfam" id="PF13359"/>
    </source>
</evidence>
<comment type="similarity">
    <text evidence="9">Belongs to the SOSEKI family.</text>
</comment>
<keyword evidence="8" id="KW-0131">Cell cycle</keyword>
<protein>
    <recommendedName>
        <fullName evidence="14">DDE Tnp4 domain-containing protein</fullName>
    </recommendedName>
</protein>
<dbReference type="Pfam" id="PF13359">
    <property type="entry name" value="DDE_Tnp_4"/>
    <property type="match status" value="1"/>
</dbReference>
<keyword evidence="13" id="KW-1185">Reference proteome</keyword>
<sequence>MLNLPKSKSEQKVGVVYYLTRNGQFEHPHFMEVPLFSPQGLQLKGDVTDRLNHLRGRGMANMYSWSSKRRLGSGESLSNTGDLLGINQSFFSQITRRSVEAMEERVDRSNGVWIDREKNHNMLLQATVDPDMRFCGVIVGYPGSLSDALVLQNSSSHKLSNEVKRLNEKKIELQEGVELGKYKLGAQIALARLKEMWKIIHGVMWLPGKNRLPRIIFVCCLLHNIVIDMEDKVLDELPSSHQHVTDYRQQICETASKTGIVMRENFLSTFLENHHLQHSLPHEFCHIERAGCPLVNLFNKSFCESYDVNSYRVTSSS</sequence>
<evidence type="ECO:0000256" key="4">
    <source>
        <dbReference type="ARBA" id="ARBA00022475"/>
    </source>
</evidence>
<comment type="cofactor">
    <cofactor evidence="1">
        <name>a divalent metal cation</name>
        <dbReference type="ChEBI" id="CHEBI:60240"/>
    </cofactor>
</comment>
<evidence type="ECO:0000256" key="8">
    <source>
        <dbReference type="ARBA" id="ARBA00023306"/>
    </source>
</evidence>
<keyword evidence="6" id="KW-0479">Metal-binding</keyword>
<name>A0A8T2XWA6_POPDE</name>
<dbReference type="PANTHER" id="PTHR31083:SF20">
    <property type="entry name" value="AUXIN-RESPONSIVE PROTEIN"/>
    <property type="match status" value="1"/>
</dbReference>
<evidence type="ECO:0000259" key="10">
    <source>
        <dbReference type="Pfam" id="PF06136"/>
    </source>
</evidence>
<keyword evidence="5" id="KW-0132">Cell division</keyword>
<dbReference type="GO" id="GO:0051258">
    <property type="term" value="P:protein polymerization"/>
    <property type="evidence" value="ECO:0007669"/>
    <property type="project" value="UniProtKB-ARBA"/>
</dbReference>
<accession>A0A8T2XWA6</accession>
<dbReference type="EMBL" id="JACEGQ020000010">
    <property type="protein sequence ID" value="KAH8497137.1"/>
    <property type="molecule type" value="Genomic_DNA"/>
</dbReference>
<dbReference type="InterPro" id="IPR048351">
    <property type="entry name" value="SOK_DIX"/>
</dbReference>
<evidence type="ECO:0008006" key="14">
    <source>
        <dbReference type="Google" id="ProtNLM"/>
    </source>
</evidence>
<evidence type="ECO:0000313" key="13">
    <source>
        <dbReference type="Proteomes" id="UP000807159"/>
    </source>
</evidence>
<evidence type="ECO:0000256" key="3">
    <source>
        <dbReference type="ARBA" id="ARBA00022473"/>
    </source>
</evidence>
<feature type="domain" description="DDE Tnp4" evidence="11">
    <location>
        <begin position="108"/>
        <end position="160"/>
    </location>
</feature>
<evidence type="ECO:0000256" key="7">
    <source>
        <dbReference type="ARBA" id="ARBA00023136"/>
    </source>
</evidence>